<sequence length="360" mass="40512">MKALFFISILLLASSCTDKQDKILPTEQALTESVYASATVQPDSLYQVFAIVSGILDEVLVEEGDTVYKDMPLFQIINNAPKFNSQNAKFALDLAKENYNGSAAILSSIKDEIDAARLKFKNDSVNYYRQKNLWDQHIGSKMQYDTKKLNYELASNQLKLLENKYNRTKNELKTAVKQAQNNYNIASIASNNFTVTSKMDGKIYAIFKEPGEIITSMEAIAAIGSVSRFVIKLLVDEVDIARINTAQHILINLEAYADTVFKAQVSKIYPKKNERNQTFTIEAIFIKPPEILYPGLSGEANIIITQKEKVLTIPKSYLMDDNKVKTDQGIIEIKIGLKNMDAVEILSGINKDTYIYKPDK</sequence>
<dbReference type="EMBL" id="JAAIKD010000008">
    <property type="protein sequence ID" value="NEV94981.1"/>
    <property type="molecule type" value="Genomic_DNA"/>
</dbReference>
<evidence type="ECO:0000313" key="5">
    <source>
        <dbReference type="EMBL" id="NEV94981.1"/>
    </source>
</evidence>
<dbReference type="InterPro" id="IPR050465">
    <property type="entry name" value="UPF0194_transport"/>
</dbReference>
<gene>
    <name evidence="5" type="ORF">G3567_12620</name>
</gene>
<proteinExistence type="predicted"/>
<dbReference type="SUPFAM" id="SSF111369">
    <property type="entry name" value="HlyD-like secretion proteins"/>
    <property type="match status" value="1"/>
</dbReference>
<dbReference type="Pfam" id="PF25954">
    <property type="entry name" value="Beta-barrel_RND_2"/>
    <property type="match status" value="1"/>
</dbReference>
<evidence type="ECO:0000256" key="2">
    <source>
        <dbReference type="ARBA" id="ARBA00023054"/>
    </source>
</evidence>
<name>A0A6B3RBU4_9FLAO</name>
<dbReference type="Gene3D" id="1.10.287.470">
    <property type="entry name" value="Helix hairpin bin"/>
    <property type="match status" value="1"/>
</dbReference>
<dbReference type="GO" id="GO:0030313">
    <property type="term" value="C:cell envelope"/>
    <property type="evidence" value="ECO:0007669"/>
    <property type="project" value="UniProtKB-SubCell"/>
</dbReference>
<dbReference type="PROSITE" id="PS51257">
    <property type="entry name" value="PROKAR_LIPOPROTEIN"/>
    <property type="match status" value="1"/>
</dbReference>
<comment type="subcellular location">
    <subcellularLocation>
        <location evidence="1">Cell envelope</location>
    </subcellularLocation>
</comment>
<accession>A0A6B3RBU4</accession>
<feature type="coiled-coil region" evidence="3">
    <location>
        <begin position="144"/>
        <end position="189"/>
    </location>
</feature>
<evidence type="ECO:0000259" key="4">
    <source>
        <dbReference type="Pfam" id="PF25954"/>
    </source>
</evidence>
<reference evidence="5 6" key="1">
    <citation type="submission" date="2020-02" db="EMBL/GenBank/DDBJ databases">
        <title>Flavobacteriaceae Psychroflexus bacterium YR1-1, complete genome.</title>
        <authorList>
            <person name="Li Y."/>
            <person name="Wu S."/>
        </authorList>
    </citation>
    <scope>NUCLEOTIDE SEQUENCE [LARGE SCALE GENOMIC DNA]</scope>
    <source>
        <strain evidence="5 6">YR1-1</strain>
    </source>
</reference>
<evidence type="ECO:0000313" key="6">
    <source>
        <dbReference type="Proteomes" id="UP000478505"/>
    </source>
</evidence>
<dbReference type="AlphaFoldDB" id="A0A6B3RBU4"/>
<dbReference type="PANTHER" id="PTHR32347:SF23">
    <property type="entry name" value="BLL5650 PROTEIN"/>
    <property type="match status" value="1"/>
</dbReference>
<dbReference type="Gene3D" id="2.40.50.100">
    <property type="match status" value="1"/>
</dbReference>
<dbReference type="RefSeq" id="WP_164005677.1">
    <property type="nucleotide sequence ID" value="NZ_JAAIKD010000008.1"/>
</dbReference>
<organism evidence="5 6">
    <name type="scientific">Psychroflexus aurantiacus</name>
    <dbReference type="NCBI Taxonomy" id="2709310"/>
    <lineage>
        <taxon>Bacteria</taxon>
        <taxon>Pseudomonadati</taxon>
        <taxon>Bacteroidota</taxon>
        <taxon>Flavobacteriia</taxon>
        <taxon>Flavobacteriales</taxon>
        <taxon>Flavobacteriaceae</taxon>
        <taxon>Psychroflexus</taxon>
    </lineage>
</organism>
<dbReference type="Proteomes" id="UP000478505">
    <property type="component" value="Unassembled WGS sequence"/>
</dbReference>
<dbReference type="InterPro" id="IPR058792">
    <property type="entry name" value="Beta-barrel_RND_2"/>
</dbReference>
<comment type="caution">
    <text evidence="5">The sequence shown here is derived from an EMBL/GenBank/DDBJ whole genome shotgun (WGS) entry which is preliminary data.</text>
</comment>
<keyword evidence="2 3" id="KW-0175">Coiled coil</keyword>
<dbReference type="Gene3D" id="2.40.30.170">
    <property type="match status" value="1"/>
</dbReference>
<evidence type="ECO:0000256" key="1">
    <source>
        <dbReference type="ARBA" id="ARBA00004196"/>
    </source>
</evidence>
<feature type="domain" description="CusB-like beta-barrel" evidence="4">
    <location>
        <begin position="235"/>
        <end position="301"/>
    </location>
</feature>
<dbReference type="PANTHER" id="PTHR32347">
    <property type="entry name" value="EFFLUX SYSTEM COMPONENT YKNX-RELATED"/>
    <property type="match status" value="1"/>
</dbReference>
<keyword evidence="6" id="KW-1185">Reference proteome</keyword>
<evidence type="ECO:0000256" key="3">
    <source>
        <dbReference type="SAM" id="Coils"/>
    </source>
</evidence>
<protein>
    <submittedName>
        <fullName evidence="5">HlyD family efflux transporter periplasmic adaptor subunit</fullName>
    </submittedName>
</protein>